<comment type="similarity">
    <text evidence="9">Belongs to the methyl-accepting chemotaxis (MCP) protein family.</text>
</comment>
<organism evidence="14 15">
    <name type="scientific">Fodinisporobacter ferrooxydans</name>
    <dbReference type="NCBI Taxonomy" id="2901836"/>
    <lineage>
        <taxon>Bacteria</taxon>
        <taxon>Bacillati</taxon>
        <taxon>Bacillota</taxon>
        <taxon>Bacilli</taxon>
        <taxon>Bacillales</taxon>
        <taxon>Alicyclobacillaceae</taxon>
        <taxon>Fodinisporobacter</taxon>
    </lineage>
</organism>
<feature type="transmembrane region" description="Helical" evidence="11">
    <location>
        <begin position="12"/>
        <end position="32"/>
    </location>
</feature>
<keyword evidence="8 10" id="KW-0807">Transducer</keyword>
<dbReference type="CDD" id="cd18773">
    <property type="entry name" value="PDC1_HK_sensor"/>
    <property type="match status" value="1"/>
</dbReference>
<keyword evidence="2" id="KW-1003">Cell membrane</keyword>
<keyword evidence="6 11" id="KW-1133">Transmembrane helix</keyword>
<dbReference type="Proteomes" id="UP000830167">
    <property type="component" value="Chromosome"/>
</dbReference>
<dbReference type="EMBL" id="CP089291">
    <property type="protein sequence ID" value="UOF91181.1"/>
    <property type="molecule type" value="Genomic_DNA"/>
</dbReference>
<evidence type="ECO:0000256" key="4">
    <source>
        <dbReference type="ARBA" id="ARBA00022500"/>
    </source>
</evidence>
<dbReference type="Gene3D" id="3.30.450.20">
    <property type="entry name" value="PAS domain"/>
    <property type="match status" value="1"/>
</dbReference>
<evidence type="ECO:0000313" key="14">
    <source>
        <dbReference type="EMBL" id="UOF91181.1"/>
    </source>
</evidence>
<evidence type="ECO:0000256" key="2">
    <source>
        <dbReference type="ARBA" id="ARBA00022475"/>
    </source>
</evidence>
<evidence type="ECO:0000256" key="6">
    <source>
        <dbReference type="ARBA" id="ARBA00022989"/>
    </source>
</evidence>
<keyword evidence="4" id="KW-0145">Chemotaxis</keyword>
<feature type="domain" description="HAMP" evidence="13">
    <location>
        <begin position="305"/>
        <end position="357"/>
    </location>
</feature>
<evidence type="ECO:0000256" key="5">
    <source>
        <dbReference type="ARBA" id="ARBA00022692"/>
    </source>
</evidence>
<dbReference type="CDD" id="cd12912">
    <property type="entry name" value="PDC2_MCP_like"/>
    <property type="match status" value="1"/>
</dbReference>
<dbReference type="SUPFAM" id="SSF103190">
    <property type="entry name" value="Sensory domain-like"/>
    <property type="match status" value="1"/>
</dbReference>
<dbReference type="SMART" id="SM00283">
    <property type="entry name" value="MA"/>
    <property type="match status" value="1"/>
</dbReference>
<name>A0ABY4CKZ2_9BACL</name>
<dbReference type="Pfam" id="PF00015">
    <property type="entry name" value="MCPsignal"/>
    <property type="match status" value="1"/>
</dbReference>
<evidence type="ECO:0000313" key="15">
    <source>
        <dbReference type="Proteomes" id="UP000830167"/>
    </source>
</evidence>
<accession>A0ABY4CKZ2</accession>
<evidence type="ECO:0000256" key="11">
    <source>
        <dbReference type="SAM" id="Phobius"/>
    </source>
</evidence>
<dbReference type="SUPFAM" id="SSF58104">
    <property type="entry name" value="Methyl-accepting chemotaxis protein (MCP) signaling domain"/>
    <property type="match status" value="1"/>
</dbReference>
<dbReference type="PANTHER" id="PTHR32089">
    <property type="entry name" value="METHYL-ACCEPTING CHEMOTAXIS PROTEIN MCPB"/>
    <property type="match status" value="1"/>
</dbReference>
<dbReference type="CDD" id="cd11386">
    <property type="entry name" value="MCP_signal"/>
    <property type="match status" value="1"/>
</dbReference>
<dbReference type="InterPro" id="IPR029151">
    <property type="entry name" value="Sensor-like_sf"/>
</dbReference>
<protein>
    <submittedName>
        <fullName evidence="14">Methyl-accepting chemotaxis protein</fullName>
    </submittedName>
</protein>
<keyword evidence="7 11" id="KW-0472">Membrane</keyword>
<dbReference type="SMART" id="SM00304">
    <property type="entry name" value="HAMP"/>
    <property type="match status" value="1"/>
</dbReference>
<dbReference type="PANTHER" id="PTHR32089:SF114">
    <property type="entry name" value="METHYL-ACCEPTING CHEMOTAXIS PROTEIN MCPB"/>
    <property type="match status" value="1"/>
</dbReference>
<keyword evidence="15" id="KW-1185">Reference proteome</keyword>
<sequence length="663" mass="72223">MNFIKQSFKLRLMILLSMILVIPCIAIGAFSYQSAKHDVKDQMLKSASENVQILNDSITEYMKAKMQDVDILAKELAASPITSMNGTNVGQDPAVRKQLDLYQNAHSEIELTYIGTDTGLFIGSPADKKNPPDYDPRKRPWYQQAMQNKGNVIITSPYKSQATGNMVVTIAKVTEDGHGVVAINVNLNTIDHMTNKVKIGTTGYIYILDKNSNSIVNPTYKPGEPIHTDWAKATFQSPSGTYLYRFNGQPKEEVFVTNSLTGWKIAGTMFENEFSDAAKSILYNTIVVTLLFMVLAILLVYFITNSTSKAIKQIVRICEKVTEGDLTEIIPVKRQDEIGRLAHRFNQMIESLRLVLAQVDEAAGQLASSSEELTASAEQTSRATEHIATTMQELAAGSDQQASHSNEGSIIITQMYGNVVHISENAQNVTSSANHASEVTQKGNRAIQTANNQMNAINKKVGETAEVVRTLGEYTQQIDKIVEVITGIASQTNLLALNAAIEAARAGEQGRGFAVVADEVRKLAEQSAHSAGQISDFIKKIQAESTNAIQAMDESIHAVTGGIAVVNEAETSFREIQEAIGHVTAQVEEITTAVEMITTSTEGVVHKIVAISELAETGANGVQTVSAASQEQLASMEEITASSDHLSKMAEELKMLTERFKVV</sequence>
<evidence type="ECO:0000256" key="10">
    <source>
        <dbReference type="PROSITE-ProRule" id="PRU00284"/>
    </source>
</evidence>
<evidence type="ECO:0000256" key="8">
    <source>
        <dbReference type="ARBA" id="ARBA00023224"/>
    </source>
</evidence>
<dbReference type="Gene3D" id="1.10.287.950">
    <property type="entry name" value="Methyl-accepting chemotaxis protein"/>
    <property type="match status" value="1"/>
</dbReference>
<evidence type="ECO:0000256" key="9">
    <source>
        <dbReference type="ARBA" id="ARBA00029447"/>
    </source>
</evidence>
<evidence type="ECO:0000256" key="1">
    <source>
        <dbReference type="ARBA" id="ARBA00004651"/>
    </source>
</evidence>
<feature type="transmembrane region" description="Helical" evidence="11">
    <location>
        <begin position="281"/>
        <end position="303"/>
    </location>
</feature>
<dbReference type="Pfam" id="PF00672">
    <property type="entry name" value="HAMP"/>
    <property type="match status" value="1"/>
</dbReference>
<dbReference type="PROSITE" id="PS50885">
    <property type="entry name" value="HAMP"/>
    <property type="match status" value="1"/>
</dbReference>
<keyword evidence="3" id="KW-0488">Methylation</keyword>
<proteinExistence type="inferred from homology"/>
<keyword evidence="5 11" id="KW-0812">Transmembrane</keyword>
<evidence type="ECO:0000259" key="12">
    <source>
        <dbReference type="PROSITE" id="PS50111"/>
    </source>
</evidence>
<dbReference type="CDD" id="cd06225">
    <property type="entry name" value="HAMP"/>
    <property type="match status" value="1"/>
</dbReference>
<reference evidence="14" key="1">
    <citation type="submission" date="2021-12" db="EMBL/GenBank/DDBJ databases">
        <title>Alicyclobacillaceae gen. nov., sp. nov., isolated from chalcocite enrichment system.</title>
        <authorList>
            <person name="Jiang Z."/>
        </authorList>
    </citation>
    <scope>NUCLEOTIDE SEQUENCE</scope>
    <source>
        <strain evidence="14">MYW30-H2</strain>
    </source>
</reference>
<evidence type="ECO:0000256" key="7">
    <source>
        <dbReference type="ARBA" id="ARBA00023136"/>
    </source>
</evidence>
<dbReference type="Gene3D" id="6.10.340.10">
    <property type="match status" value="1"/>
</dbReference>
<dbReference type="Pfam" id="PF02743">
    <property type="entry name" value="dCache_1"/>
    <property type="match status" value="1"/>
</dbReference>
<dbReference type="InterPro" id="IPR004089">
    <property type="entry name" value="MCPsignal_dom"/>
</dbReference>
<dbReference type="InterPro" id="IPR003660">
    <property type="entry name" value="HAMP_dom"/>
</dbReference>
<dbReference type="RefSeq" id="WP_347437870.1">
    <property type="nucleotide sequence ID" value="NZ_CP089291.1"/>
</dbReference>
<comment type="subcellular location">
    <subcellularLocation>
        <location evidence="1">Cell membrane</location>
        <topology evidence="1">Multi-pass membrane protein</topology>
    </subcellularLocation>
</comment>
<dbReference type="InterPro" id="IPR033479">
    <property type="entry name" value="dCache_1"/>
</dbReference>
<evidence type="ECO:0000259" key="13">
    <source>
        <dbReference type="PROSITE" id="PS50885"/>
    </source>
</evidence>
<evidence type="ECO:0000256" key="3">
    <source>
        <dbReference type="ARBA" id="ARBA00022481"/>
    </source>
</evidence>
<gene>
    <name evidence="14" type="ORF">LSG31_02670</name>
</gene>
<dbReference type="PROSITE" id="PS50111">
    <property type="entry name" value="CHEMOTAXIS_TRANSDUC_2"/>
    <property type="match status" value="1"/>
</dbReference>
<feature type="domain" description="Methyl-accepting transducer" evidence="12">
    <location>
        <begin position="376"/>
        <end position="612"/>
    </location>
</feature>